<evidence type="ECO:0000256" key="1">
    <source>
        <dbReference type="SAM" id="Coils"/>
    </source>
</evidence>
<feature type="region of interest" description="Disordered" evidence="2">
    <location>
        <begin position="39"/>
        <end position="92"/>
    </location>
</feature>
<gene>
    <name evidence="3" type="ORF">M409DRAFT_55278</name>
</gene>
<accession>A0A6A6CI93</accession>
<name>A0A6A6CI93_ZASCE</name>
<keyword evidence="1" id="KW-0175">Coiled coil</keyword>
<organism evidence="3 4">
    <name type="scientific">Zasmidium cellare ATCC 36951</name>
    <dbReference type="NCBI Taxonomy" id="1080233"/>
    <lineage>
        <taxon>Eukaryota</taxon>
        <taxon>Fungi</taxon>
        <taxon>Dikarya</taxon>
        <taxon>Ascomycota</taxon>
        <taxon>Pezizomycotina</taxon>
        <taxon>Dothideomycetes</taxon>
        <taxon>Dothideomycetidae</taxon>
        <taxon>Mycosphaerellales</taxon>
        <taxon>Mycosphaerellaceae</taxon>
        <taxon>Zasmidium</taxon>
    </lineage>
</organism>
<proteinExistence type="predicted"/>
<feature type="region of interest" description="Disordered" evidence="2">
    <location>
        <begin position="550"/>
        <end position="600"/>
    </location>
</feature>
<dbReference type="Proteomes" id="UP000799537">
    <property type="component" value="Unassembled WGS sequence"/>
</dbReference>
<feature type="region of interest" description="Disordered" evidence="2">
    <location>
        <begin position="415"/>
        <end position="522"/>
    </location>
</feature>
<dbReference type="AlphaFoldDB" id="A0A6A6CI93"/>
<protein>
    <submittedName>
        <fullName evidence="3">Uncharacterized protein</fullName>
    </submittedName>
</protein>
<evidence type="ECO:0000313" key="4">
    <source>
        <dbReference type="Proteomes" id="UP000799537"/>
    </source>
</evidence>
<feature type="coiled-coil region" evidence="1">
    <location>
        <begin position="200"/>
        <end position="248"/>
    </location>
</feature>
<evidence type="ECO:0000313" key="3">
    <source>
        <dbReference type="EMBL" id="KAF2165910.1"/>
    </source>
</evidence>
<dbReference type="EMBL" id="ML993598">
    <property type="protein sequence ID" value="KAF2165910.1"/>
    <property type="molecule type" value="Genomic_DNA"/>
</dbReference>
<evidence type="ECO:0000256" key="2">
    <source>
        <dbReference type="SAM" id="MobiDB-lite"/>
    </source>
</evidence>
<dbReference type="RefSeq" id="XP_033666799.1">
    <property type="nucleotide sequence ID" value="XM_033812957.1"/>
</dbReference>
<keyword evidence="4" id="KW-1185">Reference proteome</keyword>
<sequence>MNEVRTNRLTLNTWVLTTLELERRLISILSYLPKTGGEFAAQRPGVEEGGPGRVTDNFDDDDARNDGLDEDVPQQQPGDSARAGGPGFVGDMIDHDADLVDESRCEPDETPAEMGDRLAMHWRRMKREGYEHLFDVFEKAAIISSTLGQDYNALLVRTKAGLSSGGKAPPTKSCAEATVKDLERRFQETALALGESTGRYSQLRKHEEHVRSNVARLEAEQPAASKHLEDTRIACQEQSERMENLQSASVNVGTTSPSNYLDLLPSLPPAVLAQIIQQASALLTTMGTGPQQPPISTQALQRDSGCEQIHEPTLEQIIPVDLRLQPPASKIIQDDAHETKQQLLGTIAVTEAPAVTSPRKSGALGGEETCNGFRQPLHVSAPSAPPVPLGMSFLQDYDGPLGQALQEYFAYLQQKPTPPESQATSSAHMHKSGPGGSRPGLVQSGTAGAPRLGSRIPGYLKPTSSSSIRTRETIAMATSRGSVHQLKQPGTLNMTRRPSAPIHARRRGQGPTPREVSGMGERQRFAEAEIDTLPPAPKGRTRRFIWGRGVDQLVPPPSNASFRPPAHNSKSQQPAQPSMAGTGTPGGAYEQFPGQAVDPF</sequence>
<feature type="compositionally biased region" description="Polar residues" evidence="2">
    <location>
        <begin position="568"/>
        <end position="581"/>
    </location>
</feature>
<reference evidence="3" key="1">
    <citation type="journal article" date="2020" name="Stud. Mycol.">
        <title>101 Dothideomycetes genomes: a test case for predicting lifestyles and emergence of pathogens.</title>
        <authorList>
            <person name="Haridas S."/>
            <person name="Albert R."/>
            <person name="Binder M."/>
            <person name="Bloem J."/>
            <person name="Labutti K."/>
            <person name="Salamov A."/>
            <person name="Andreopoulos B."/>
            <person name="Baker S."/>
            <person name="Barry K."/>
            <person name="Bills G."/>
            <person name="Bluhm B."/>
            <person name="Cannon C."/>
            <person name="Castanera R."/>
            <person name="Culley D."/>
            <person name="Daum C."/>
            <person name="Ezra D."/>
            <person name="Gonzalez J."/>
            <person name="Henrissat B."/>
            <person name="Kuo A."/>
            <person name="Liang C."/>
            <person name="Lipzen A."/>
            <person name="Lutzoni F."/>
            <person name="Magnuson J."/>
            <person name="Mondo S."/>
            <person name="Nolan M."/>
            <person name="Ohm R."/>
            <person name="Pangilinan J."/>
            <person name="Park H.-J."/>
            <person name="Ramirez L."/>
            <person name="Alfaro M."/>
            <person name="Sun H."/>
            <person name="Tritt A."/>
            <person name="Yoshinaga Y."/>
            <person name="Zwiers L.-H."/>
            <person name="Turgeon B."/>
            <person name="Goodwin S."/>
            <person name="Spatafora J."/>
            <person name="Crous P."/>
            <person name="Grigoriev I."/>
        </authorList>
    </citation>
    <scope>NUCLEOTIDE SEQUENCE</scope>
    <source>
        <strain evidence="3">ATCC 36951</strain>
    </source>
</reference>
<dbReference type="GeneID" id="54566229"/>
<feature type="compositionally biased region" description="Acidic residues" evidence="2">
    <location>
        <begin position="57"/>
        <end position="72"/>
    </location>
</feature>